<sequence length="522" mass="59245">MIKTLIYRLKSSRSKCFLFILFFCAFNFSDAQNSINEGAVKLASVFGNSMVLQQNEPINIWGESTPGTTIKAQLGVEEQATITDSNGKWQVTFKALKASFRPIVLNVNNLKIENILIGEVWLCSGQSNMAFQLKNMAGYDTIANQVPNKNIRFLKHSNIRIVAKNGYTEEELARCNTQNFFQAKWEESTLETSEMFSAVAWVFANGLHKKLKVPIGIIQVAVGGSAINNWIPKDALQSNPLTAHLFKTDWLSNEHVKVEHRNRAKEAFQKVLNANEPYRAGQFKYRWLCEPSFLFEAGIAPLKNMAFRGVLWYQGESDTDTMETVNNTKTLFPLMVNEWRKYFNIGDFPFLYVQLPAYKSQFWPEFREIQQQTLEEVENTSMVVTIDLGLETNIHPTDKYPVGDRASKLALKNVYGFDEIIGFPKLKKWTLNNQEIALTFEESGKGIFSSSNHIAGFEIGNQLGEFYMAETKLVDGKVIVKSPIENPASLRYGWTGFPKPALSLFNSANLPLGPFFIQFNKF</sequence>
<feature type="domain" description="Sialate O-acetylesterase" evidence="3">
    <location>
        <begin position="303"/>
        <end position="396"/>
    </location>
</feature>
<protein>
    <submittedName>
        <fullName evidence="4">Sialate O-acetylesterase</fullName>
    </submittedName>
</protein>
<feature type="chain" id="PRO_5020660097" evidence="2">
    <location>
        <begin position="32"/>
        <end position="522"/>
    </location>
</feature>
<evidence type="ECO:0000313" key="4">
    <source>
        <dbReference type="EMBL" id="TCL66245.1"/>
    </source>
</evidence>
<feature type="signal peptide" evidence="2">
    <location>
        <begin position="1"/>
        <end position="31"/>
    </location>
</feature>
<dbReference type="InterPro" id="IPR005181">
    <property type="entry name" value="SASA"/>
</dbReference>
<evidence type="ECO:0000313" key="5">
    <source>
        <dbReference type="Proteomes" id="UP000295455"/>
    </source>
</evidence>
<comment type="caution">
    <text evidence="4">The sequence shown here is derived from an EMBL/GenBank/DDBJ whole genome shotgun (WGS) entry which is preliminary data.</text>
</comment>
<evidence type="ECO:0000259" key="3">
    <source>
        <dbReference type="Pfam" id="PF03629"/>
    </source>
</evidence>
<dbReference type="Pfam" id="PF03629">
    <property type="entry name" value="SASA"/>
    <property type="match status" value="2"/>
</dbReference>
<dbReference type="PANTHER" id="PTHR22901:SF0">
    <property type="entry name" value="SIALATE O-ACETYLESTERASE"/>
    <property type="match status" value="1"/>
</dbReference>
<reference evidence="4 5" key="1">
    <citation type="submission" date="2019-03" db="EMBL/GenBank/DDBJ databases">
        <title>Genomic Encyclopedia of Type Strains, Phase IV (KMG-IV): sequencing the most valuable type-strain genomes for metagenomic binning, comparative biology and taxonomic classification.</title>
        <authorList>
            <person name="Goeker M."/>
        </authorList>
    </citation>
    <scope>NUCLEOTIDE SEQUENCE [LARGE SCALE GENOMIC DNA]</scope>
    <source>
        <strain evidence="4 5">DSM 18792</strain>
    </source>
</reference>
<dbReference type="Gene3D" id="3.40.50.1110">
    <property type="entry name" value="SGNH hydrolase"/>
    <property type="match status" value="1"/>
</dbReference>
<gene>
    <name evidence="4" type="ORF">EV196_104276</name>
</gene>
<accession>A0A4R1RJD2</accession>
<dbReference type="SUPFAM" id="SSF52266">
    <property type="entry name" value="SGNH hydrolase"/>
    <property type="match status" value="1"/>
</dbReference>
<keyword evidence="2" id="KW-0732">Signal</keyword>
<proteinExistence type="predicted"/>
<dbReference type="AlphaFoldDB" id="A0A4R1RJD2"/>
<dbReference type="PANTHER" id="PTHR22901">
    <property type="entry name" value="SIALATE O-ACETYLESTERASE"/>
    <property type="match status" value="1"/>
</dbReference>
<organism evidence="4 5">
    <name type="scientific">Mariniflexile fucanivorans</name>
    <dbReference type="NCBI Taxonomy" id="264023"/>
    <lineage>
        <taxon>Bacteria</taxon>
        <taxon>Pseudomonadati</taxon>
        <taxon>Bacteroidota</taxon>
        <taxon>Flavobacteriia</taxon>
        <taxon>Flavobacteriales</taxon>
        <taxon>Flavobacteriaceae</taxon>
        <taxon>Mariniflexile</taxon>
    </lineage>
</organism>
<feature type="domain" description="Sialate O-acetylesterase" evidence="3">
    <location>
        <begin position="119"/>
        <end position="235"/>
    </location>
</feature>
<evidence type="ECO:0000256" key="2">
    <source>
        <dbReference type="SAM" id="SignalP"/>
    </source>
</evidence>
<keyword evidence="5" id="KW-1185">Reference proteome</keyword>
<keyword evidence="1" id="KW-0378">Hydrolase</keyword>
<dbReference type="GO" id="GO:0005975">
    <property type="term" value="P:carbohydrate metabolic process"/>
    <property type="evidence" value="ECO:0007669"/>
    <property type="project" value="TreeGrafter"/>
</dbReference>
<dbReference type="GO" id="GO:0001681">
    <property type="term" value="F:sialate O-acetylesterase activity"/>
    <property type="evidence" value="ECO:0007669"/>
    <property type="project" value="InterPro"/>
</dbReference>
<dbReference type="EMBL" id="SLUP01000004">
    <property type="protein sequence ID" value="TCL66245.1"/>
    <property type="molecule type" value="Genomic_DNA"/>
</dbReference>
<dbReference type="Proteomes" id="UP000295455">
    <property type="component" value="Unassembled WGS sequence"/>
</dbReference>
<evidence type="ECO:0000256" key="1">
    <source>
        <dbReference type="ARBA" id="ARBA00022801"/>
    </source>
</evidence>
<dbReference type="InterPro" id="IPR036514">
    <property type="entry name" value="SGNH_hydro_sf"/>
</dbReference>
<name>A0A4R1RJD2_9FLAO</name>
<dbReference type="InterPro" id="IPR039329">
    <property type="entry name" value="SIAE"/>
</dbReference>